<name>A0A2K0UEJ9_TRIHA</name>
<comment type="caution">
    <text evidence="3">The sequence shown here is derived from an EMBL/GenBank/DDBJ whole genome shotgun (WGS) entry which is preliminary data.</text>
</comment>
<dbReference type="AlphaFoldDB" id="A0A2K0UEJ9"/>
<proteinExistence type="predicted"/>
<evidence type="ECO:0000313" key="3">
    <source>
        <dbReference type="EMBL" id="PNP56193.1"/>
    </source>
</evidence>
<accession>A0A2K0UEJ9</accession>
<feature type="transmembrane region" description="Helical" evidence="2">
    <location>
        <begin position="6"/>
        <end position="30"/>
    </location>
</feature>
<feature type="compositionally biased region" description="Polar residues" evidence="1">
    <location>
        <begin position="122"/>
        <end position="131"/>
    </location>
</feature>
<organism evidence="3 4">
    <name type="scientific">Trichoderma harzianum</name>
    <name type="common">Hypocrea lixii</name>
    <dbReference type="NCBI Taxonomy" id="5544"/>
    <lineage>
        <taxon>Eukaryota</taxon>
        <taxon>Fungi</taxon>
        <taxon>Dikarya</taxon>
        <taxon>Ascomycota</taxon>
        <taxon>Pezizomycotina</taxon>
        <taxon>Sordariomycetes</taxon>
        <taxon>Hypocreomycetidae</taxon>
        <taxon>Hypocreales</taxon>
        <taxon>Hypocreaceae</taxon>
        <taxon>Trichoderma</taxon>
    </lineage>
</organism>
<evidence type="ECO:0000256" key="2">
    <source>
        <dbReference type="SAM" id="Phobius"/>
    </source>
</evidence>
<evidence type="ECO:0000313" key="4">
    <source>
        <dbReference type="Proteomes" id="UP000236290"/>
    </source>
</evidence>
<dbReference type="EMBL" id="MTYI01000048">
    <property type="protein sequence ID" value="PNP56193.1"/>
    <property type="molecule type" value="Genomic_DNA"/>
</dbReference>
<keyword evidence="2" id="KW-0812">Transmembrane</keyword>
<evidence type="ECO:0000256" key="1">
    <source>
        <dbReference type="SAM" id="MobiDB-lite"/>
    </source>
</evidence>
<reference evidence="3 4" key="1">
    <citation type="submission" date="2017-02" db="EMBL/GenBank/DDBJ databases">
        <title>Genomes of Trichoderma spp. with biocontrol activity.</title>
        <authorList>
            <person name="Gardiner D."/>
            <person name="Kazan K."/>
            <person name="Vos C."/>
            <person name="Harvey P."/>
        </authorList>
    </citation>
    <scope>NUCLEOTIDE SEQUENCE [LARGE SCALE GENOMIC DNA]</scope>
    <source>
        <strain evidence="3 4">Tr1</strain>
    </source>
</reference>
<dbReference type="Proteomes" id="UP000236290">
    <property type="component" value="Unassembled WGS sequence"/>
</dbReference>
<gene>
    <name evidence="3" type="ORF">THARTR1_03718</name>
</gene>
<sequence>MLPHHFWPIIFFICLLISIGILACLTYTVFSIIFERNATQEDSPAERYYTFERSVTGPFEDEAPRRTAAMFGIPQKFLRRSDNAPTTRTKRQPPPNQASGSSRDDGRRRSKPLKTPARRVLFNSQQGSSMRNRGLSEHESITPRTFSGTGSEAPEHRDGLSSIASSLVVHAPVRGRTRRDKGKETERHTGREDYLFNMSV</sequence>
<protein>
    <submittedName>
        <fullName evidence="3">Uncharacterized protein</fullName>
    </submittedName>
</protein>
<dbReference type="OrthoDB" id="4890014at2759"/>
<feature type="region of interest" description="Disordered" evidence="1">
    <location>
        <begin position="70"/>
        <end position="158"/>
    </location>
</feature>
<keyword evidence="2" id="KW-0472">Membrane</keyword>
<keyword evidence="2" id="KW-1133">Transmembrane helix</keyword>